<keyword evidence="3" id="KW-0805">Transcription regulation</keyword>
<gene>
    <name evidence="8" type="ORF">IFT62_17815</name>
    <name evidence="7" type="ORF">LT42_00775</name>
</gene>
<evidence type="ECO:0000313" key="7">
    <source>
        <dbReference type="EMBL" id="KGF64555.1"/>
    </source>
</evidence>
<dbReference type="EMBL" id="JACYNP010000008">
    <property type="protein sequence ID" value="MBD8123072.1"/>
    <property type="molecule type" value="Genomic_DNA"/>
</dbReference>
<evidence type="ECO:0000313" key="8">
    <source>
        <dbReference type="EMBL" id="MBD8123072.1"/>
    </source>
</evidence>
<dbReference type="AlphaFoldDB" id="A0A9X0EES9"/>
<dbReference type="PRINTS" id="PR00598">
    <property type="entry name" value="HTHMARR"/>
</dbReference>
<organism evidence="7 9">
    <name type="scientific">Pseudomonas lutea</name>
    <dbReference type="NCBI Taxonomy" id="243924"/>
    <lineage>
        <taxon>Bacteria</taxon>
        <taxon>Pseudomonadati</taxon>
        <taxon>Pseudomonadota</taxon>
        <taxon>Gammaproteobacteria</taxon>
        <taxon>Pseudomonadales</taxon>
        <taxon>Pseudomonadaceae</taxon>
        <taxon>Pseudomonas</taxon>
    </lineage>
</organism>
<accession>A0A9X0EES9</accession>
<reference evidence="8 10" key="2">
    <citation type="journal article" date="2020" name="FEMS Microbiol. Ecol.">
        <title>Temporal dynamics of bacterial communities during seed development and maturation.</title>
        <authorList>
            <person name="Chesneau G."/>
            <person name="Torres-Cortes G."/>
            <person name="Briand M."/>
            <person name="Darrasse A."/>
            <person name="Preveaux A."/>
            <person name="Marais C."/>
            <person name="Jacques M.A."/>
            <person name="Shade A."/>
            <person name="Barret M."/>
        </authorList>
    </citation>
    <scope>NUCLEOTIDE SEQUENCE [LARGE SCALE GENOMIC DNA]</scope>
    <source>
        <strain evidence="8 10">CFBP13723</strain>
    </source>
</reference>
<dbReference type="InterPro" id="IPR000835">
    <property type="entry name" value="HTH_MarR-typ"/>
</dbReference>
<dbReference type="InterPro" id="IPR036390">
    <property type="entry name" value="WH_DNA-bd_sf"/>
</dbReference>
<evidence type="ECO:0000256" key="5">
    <source>
        <dbReference type="ARBA" id="ARBA00023163"/>
    </source>
</evidence>
<dbReference type="Pfam" id="PF22381">
    <property type="entry name" value="Staph_reg_Sar_Rot"/>
    <property type="match status" value="1"/>
</dbReference>
<dbReference type="PANTHER" id="PTHR33164:SF5">
    <property type="entry name" value="ORGANIC HYDROPEROXIDE RESISTANCE TRANSCRIPTIONAL REGULATOR"/>
    <property type="match status" value="1"/>
</dbReference>
<dbReference type="Proteomes" id="UP000625247">
    <property type="component" value="Unassembled WGS sequence"/>
</dbReference>
<name>A0A9X0EES9_9PSED</name>
<evidence type="ECO:0000313" key="9">
    <source>
        <dbReference type="Proteomes" id="UP000029719"/>
    </source>
</evidence>
<dbReference type="Proteomes" id="UP000029719">
    <property type="component" value="Unassembled WGS sequence"/>
</dbReference>
<protein>
    <submittedName>
        <fullName evidence="7">MarR family transcriptional regulator</fullName>
    </submittedName>
</protein>
<evidence type="ECO:0000259" key="6">
    <source>
        <dbReference type="PROSITE" id="PS50995"/>
    </source>
</evidence>
<feature type="domain" description="HTH marR-type" evidence="6">
    <location>
        <begin position="9"/>
        <end position="139"/>
    </location>
</feature>
<dbReference type="CDD" id="cd00090">
    <property type="entry name" value="HTH_ARSR"/>
    <property type="match status" value="1"/>
</dbReference>
<dbReference type="RefSeq" id="WP_037012702.1">
    <property type="nucleotide sequence ID" value="NZ_JACYNP010000008.1"/>
</dbReference>
<dbReference type="GO" id="GO:0003677">
    <property type="term" value="F:DNA binding"/>
    <property type="evidence" value="ECO:0007669"/>
    <property type="project" value="UniProtKB-KW"/>
</dbReference>
<comment type="subcellular location">
    <subcellularLocation>
        <location evidence="1">Cytoplasm</location>
    </subcellularLocation>
</comment>
<dbReference type="SUPFAM" id="SSF46785">
    <property type="entry name" value="Winged helix' DNA-binding domain"/>
    <property type="match status" value="1"/>
</dbReference>
<dbReference type="SMART" id="SM00347">
    <property type="entry name" value="HTH_MARR"/>
    <property type="match status" value="1"/>
</dbReference>
<dbReference type="InterPro" id="IPR039422">
    <property type="entry name" value="MarR/SlyA-like"/>
</dbReference>
<dbReference type="PANTHER" id="PTHR33164">
    <property type="entry name" value="TRANSCRIPTIONAL REGULATOR, MARR FAMILY"/>
    <property type="match status" value="1"/>
</dbReference>
<dbReference type="Gene3D" id="1.10.10.10">
    <property type="entry name" value="Winged helix-like DNA-binding domain superfamily/Winged helix DNA-binding domain"/>
    <property type="match status" value="1"/>
</dbReference>
<evidence type="ECO:0000256" key="4">
    <source>
        <dbReference type="ARBA" id="ARBA00023125"/>
    </source>
</evidence>
<dbReference type="GO" id="GO:0003700">
    <property type="term" value="F:DNA-binding transcription factor activity"/>
    <property type="evidence" value="ECO:0007669"/>
    <property type="project" value="InterPro"/>
</dbReference>
<keyword evidence="4" id="KW-0238">DNA-binding</keyword>
<dbReference type="OrthoDB" id="9806864at2"/>
<evidence type="ECO:0000313" key="10">
    <source>
        <dbReference type="Proteomes" id="UP000625247"/>
    </source>
</evidence>
<evidence type="ECO:0000256" key="1">
    <source>
        <dbReference type="ARBA" id="ARBA00004496"/>
    </source>
</evidence>
<dbReference type="EMBL" id="JRMB01000001">
    <property type="protein sequence ID" value="KGF64555.1"/>
    <property type="molecule type" value="Genomic_DNA"/>
</dbReference>
<reference evidence="7 9" key="1">
    <citation type="submission" date="2014-09" db="EMBL/GenBank/DDBJ databases">
        <title>Genome sequence of Pseudomonas lutea strain DSM 17257T.</title>
        <authorList>
            <person name="Kwak Y."/>
            <person name="Shin J.-H."/>
        </authorList>
    </citation>
    <scope>NUCLEOTIDE SEQUENCE [LARGE SCALE GENOMIC DNA]</scope>
    <source>
        <strain evidence="7 9">DSM 17257</strain>
    </source>
</reference>
<sequence>MKQTSPSVATELSFALNAAANRMIRLHKPFLEPLGLTFSQYLVTLELLNGSPRTVSELCERLDMETGTLTPLLKRLEAAGVITRTRDASDERRVLIDLTNLSRAMESELRSVTDKIRTACELSTQELDALRHTLDALARPSVE</sequence>
<evidence type="ECO:0000256" key="2">
    <source>
        <dbReference type="ARBA" id="ARBA00022490"/>
    </source>
</evidence>
<proteinExistence type="predicted"/>
<keyword evidence="2" id="KW-0963">Cytoplasm</keyword>
<comment type="caution">
    <text evidence="7">The sequence shown here is derived from an EMBL/GenBank/DDBJ whole genome shotgun (WGS) entry which is preliminary data.</text>
</comment>
<dbReference type="GO" id="GO:0006950">
    <property type="term" value="P:response to stress"/>
    <property type="evidence" value="ECO:0007669"/>
    <property type="project" value="TreeGrafter"/>
</dbReference>
<keyword evidence="5" id="KW-0804">Transcription</keyword>
<dbReference type="GO" id="GO:0005737">
    <property type="term" value="C:cytoplasm"/>
    <property type="evidence" value="ECO:0007669"/>
    <property type="project" value="UniProtKB-SubCell"/>
</dbReference>
<dbReference type="InterPro" id="IPR011991">
    <property type="entry name" value="ArsR-like_HTH"/>
</dbReference>
<keyword evidence="10" id="KW-1185">Reference proteome</keyword>
<dbReference type="InterPro" id="IPR055166">
    <property type="entry name" value="Transc_reg_Sar_Rot_HTH"/>
</dbReference>
<dbReference type="PROSITE" id="PS50995">
    <property type="entry name" value="HTH_MARR_2"/>
    <property type="match status" value="1"/>
</dbReference>
<evidence type="ECO:0000256" key="3">
    <source>
        <dbReference type="ARBA" id="ARBA00023015"/>
    </source>
</evidence>
<dbReference type="InterPro" id="IPR036388">
    <property type="entry name" value="WH-like_DNA-bd_sf"/>
</dbReference>